<feature type="transmembrane region" description="Helical" evidence="1">
    <location>
        <begin position="24"/>
        <end position="47"/>
    </location>
</feature>
<evidence type="ECO:0000256" key="1">
    <source>
        <dbReference type="SAM" id="Phobius"/>
    </source>
</evidence>
<keyword evidence="1" id="KW-1133">Transmembrane helix</keyword>
<gene>
    <name evidence="2" type="ORF">CHL78_007405</name>
</gene>
<accession>A0A371J516</accession>
<comment type="caution">
    <text evidence="2">The sequence shown here is derived from an EMBL/GenBank/DDBJ whole genome shotgun (WGS) entry which is preliminary data.</text>
</comment>
<dbReference type="RefSeq" id="WP_094369142.1">
    <property type="nucleotide sequence ID" value="NZ_NOJY02000010.1"/>
</dbReference>
<sequence>MFLILLVFSLFFIKKYYKSKHKKYLLFLLFCVCGIFNRNNMIYINGIEINNTIYVEIFTYIILATIVIFGYKLYKKKELF</sequence>
<feature type="transmembrane region" description="Helical" evidence="1">
    <location>
        <begin position="53"/>
        <end position="74"/>
    </location>
</feature>
<organism evidence="2 3">
    <name type="scientific">Romboutsia weinsteinii</name>
    <dbReference type="NCBI Taxonomy" id="2020949"/>
    <lineage>
        <taxon>Bacteria</taxon>
        <taxon>Bacillati</taxon>
        <taxon>Bacillota</taxon>
        <taxon>Clostridia</taxon>
        <taxon>Peptostreptococcales</taxon>
        <taxon>Peptostreptococcaceae</taxon>
        <taxon>Romboutsia</taxon>
    </lineage>
</organism>
<proteinExistence type="predicted"/>
<dbReference type="Proteomes" id="UP000215694">
    <property type="component" value="Unassembled WGS sequence"/>
</dbReference>
<dbReference type="EMBL" id="NOJY02000010">
    <property type="protein sequence ID" value="RDY27825.1"/>
    <property type="molecule type" value="Genomic_DNA"/>
</dbReference>
<keyword evidence="1" id="KW-0472">Membrane</keyword>
<dbReference type="OrthoDB" id="9935039at2"/>
<name>A0A371J516_9FIRM</name>
<keyword evidence="3" id="KW-1185">Reference proteome</keyword>
<protein>
    <submittedName>
        <fullName evidence="2">Uncharacterized protein</fullName>
    </submittedName>
</protein>
<dbReference type="AlphaFoldDB" id="A0A371J516"/>
<reference evidence="2 3" key="1">
    <citation type="journal article" date="2017" name="Genome Announc.">
        <title>Draft Genome Sequence of Romboutsia weinsteinii sp. nov. Strain CCRI-19649(T) Isolated from Surface Water.</title>
        <authorList>
            <person name="Maheux A.F."/>
            <person name="Boudreau D.K."/>
            <person name="Berube E."/>
            <person name="Boissinot M."/>
            <person name="Cantin P."/>
            <person name="Raymond F."/>
            <person name="Corbeil J."/>
            <person name="Omar R.F."/>
            <person name="Bergeron M.G."/>
        </authorList>
    </citation>
    <scope>NUCLEOTIDE SEQUENCE [LARGE SCALE GENOMIC DNA]</scope>
    <source>
        <strain evidence="2 3">CCRI-19649</strain>
    </source>
</reference>
<evidence type="ECO:0000313" key="2">
    <source>
        <dbReference type="EMBL" id="RDY27825.1"/>
    </source>
</evidence>
<keyword evidence="1" id="KW-0812">Transmembrane</keyword>
<evidence type="ECO:0000313" key="3">
    <source>
        <dbReference type="Proteomes" id="UP000215694"/>
    </source>
</evidence>